<evidence type="ECO:0000256" key="10">
    <source>
        <dbReference type="ARBA" id="ARBA00033270"/>
    </source>
</evidence>
<keyword evidence="2" id="KW-0328">Glycosyltransferase</keyword>
<comment type="subcellular location">
    <subcellularLocation>
        <location evidence="1">Membrane</location>
        <topology evidence="1">Multi-pass membrane protein</topology>
    </subcellularLocation>
</comment>
<evidence type="ECO:0000256" key="6">
    <source>
        <dbReference type="ARBA" id="ARBA00022984"/>
    </source>
</evidence>
<protein>
    <recommendedName>
        <fullName evidence="12">Probable peptidoglycan glycosyltransferase FtsW</fullName>
        <ecNumber evidence="14">2.4.99.28</ecNumber>
    </recommendedName>
    <alternativeName>
        <fullName evidence="13">Cell division protein FtsW</fullName>
    </alternativeName>
    <alternativeName>
        <fullName evidence="10">Cell wall polymerase</fullName>
    </alternativeName>
    <alternativeName>
        <fullName evidence="9">Peptidoglycan polymerase</fullName>
    </alternativeName>
</protein>
<keyword evidence="3" id="KW-0808">Transferase</keyword>
<dbReference type="GO" id="GO:0005886">
    <property type="term" value="C:plasma membrane"/>
    <property type="evidence" value="ECO:0007669"/>
    <property type="project" value="TreeGrafter"/>
</dbReference>
<dbReference type="RefSeq" id="WP_369000575.1">
    <property type="nucleotide sequence ID" value="NZ_CP158487.1"/>
</dbReference>
<feature type="transmembrane region" description="Helical" evidence="16">
    <location>
        <begin position="21"/>
        <end position="43"/>
    </location>
</feature>
<dbReference type="GO" id="GO:0008955">
    <property type="term" value="F:peptidoglycan glycosyltransferase activity"/>
    <property type="evidence" value="ECO:0007669"/>
    <property type="project" value="UniProtKB-EC"/>
</dbReference>
<evidence type="ECO:0000256" key="9">
    <source>
        <dbReference type="ARBA" id="ARBA00032370"/>
    </source>
</evidence>
<evidence type="ECO:0000256" key="14">
    <source>
        <dbReference type="ARBA" id="ARBA00044770"/>
    </source>
</evidence>
<dbReference type="InterPro" id="IPR018365">
    <property type="entry name" value="Cell_cycle_FtsW-rel_CS"/>
</dbReference>
<keyword evidence="6" id="KW-0573">Peptidoglycan synthesis</keyword>
<gene>
    <name evidence="17" type="ORF">TM074_01220</name>
</gene>
<feature type="transmembrane region" description="Helical" evidence="16">
    <location>
        <begin position="374"/>
        <end position="393"/>
    </location>
</feature>
<evidence type="ECO:0000256" key="11">
    <source>
        <dbReference type="ARBA" id="ARBA00038053"/>
    </source>
</evidence>
<feature type="transmembrane region" description="Helical" evidence="16">
    <location>
        <begin position="339"/>
        <end position="362"/>
    </location>
</feature>
<dbReference type="GO" id="GO:0032153">
    <property type="term" value="C:cell division site"/>
    <property type="evidence" value="ECO:0007669"/>
    <property type="project" value="TreeGrafter"/>
</dbReference>
<proteinExistence type="inferred from homology"/>
<name>A0AB39JAZ4_9BACT</name>
<feature type="transmembrane region" description="Helical" evidence="16">
    <location>
        <begin position="130"/>
        <end position="157"/>
    </location>
</feature>
<evidence type="ECO:0000256" key="3">
    <source>
        <dbReference type="ARBA" id="ARBA00022679"/>
    </source>
</evidence>
<evidence type="ECO:0000256" key="2">
    <source>
        <dbReference type="ARBA" id="ARBA00022676"/>
    </source>
</evidence>
<dbReference type="Pfam" id="PF01098">
    <property type="entry name" value="FTSW_RODA_SPOVE"/>
    <property type="match status" value="1"/>
</dbReference>
<evidence type="ECO:0000256" key="13">
    <source>
        <dbReference type="ARBA" id="ARBA00041418"/>
    </source>
</evidence>
<evidence type="ECO:0000256" key="12">
    <source>
        <dbReference type="ARBA" id="ARBA00041185"/>
    </source>
</evidence>
<keyword evidence="7 16" id="KW-1133">Transmembrane helix</keyword>
<evidence type="ECO:0000256" key="1">
    <source>
        <dbReference type="ARBA" id="ARBA00004141"/>
    </source>
</evidence>
<comment type="similarity">
    <text evidence="11">Belongs to the SEDS family. FtsW subfamily.</text>
</comment>
<organism evidence="17">
    <name type="scientific">Candidatus Nanosynbacter sp. TM7-074</name>
    <dbReference type="NCBI Taxonomy" id="3158573"/>
    <lineage>
        <taxon>Bacteria</taxon>
        <taxon>Candidatus Saccharimonadota</taxon>
        <taxon>Candidatus Saccharimonadia</taxon>
        <taxon>Candidatus Nanosynbacterales</taxon>
        <taxon>Candidatus Nanosynbacteraceae</taxon>
        <taxon>Candidatus Nanosynbacter</taxon>
    </lineage>
</organism>
<comment type="catalytic activity">
    <reaction evidence="15">
        <text>[GlcNAc-(1-&gt;4)-Mur2Ac(oyl-L-Ala-gamma-D-Glu-L-Lys-D-Ala-D-Ala)](n)-di-trans,octa-cis-undecaprenyl diphosphate + beta-D-GlcNAc-(1-&gt;4)-Mur2Ac(oyl-L-Ala-gamma-D-Glu-L-Lys-D-Ala-D-Ala)-di-trans,octa-cis-undecaprenyl diphosphate = [GlcNAc-(1-&gt;4)-Mur2Ac(oyl-L-Ala-gamma-D-Glu-L-Lys-D-Ala-D-Ala)](n+1)-di-trans,octa-cis-undecaprenyl diphosphate + di-trans,octa-cis-undecaprenyl diphosphate + H(+)</text>
        <dbReference type="Rhea" id="RHEA:23708"/>
        <dbReference type="Rhea" id="RHEA-COMP:9602"/>
        <dbReference type="Rhea" id="RHEA-COMP:9603"/>
        <dbReference type="ChEBI" id="CHEBI:15378"/>
        <dbReference type="ChEBI" id="CHEBI:58405"/>
        <dbReference type="ChEBI" id="CHEBI:60033"/>
        <dbReference type="ChEBI" id="CHEBI:78435"/>
        <dbReference type="EC" id="2.4.99.28"/>
    </reaction>
</comment>
<dbReference type="InterPro" id="IPR001182">
    <property type="entry name" value="FtsW/RodA"/>
</dbReference>
<evidence type="ECO:0000256" key="8">
    <source>
        <dbReference type="ARBA" id="ARBA00023136"/>
    </source>
</evidence>
<dbReference type="EMBL" id="CP158487">
    <property type="protein sequence ID" value="XDN89315.1"/>
    <property type="molecule type" value="Genomic_DNA"/>
</dbReference>
<feature type="transmembrane region" description="Helical" evidence="16">
    <location>
        <begin position="194"/>
        <end position="210"/>
    </location>
</feature>
<evidence type="ECO:0000256" key="15">
    <source>
        <dbReference type="ARBA" id="ARBA00049902"/>
    </source>
</evidence>
<dbReference type="AlphaFoldDB" id="A0AB39JAZ4"/>
<dbReference type="GO" id="GO:0009252">
    <property type="term" value="P:peptidoglycan biosynthetic process"/>
    <property type="evidence" value="ECO:0007669"/>
    <property type="project" value="UniProtKB-KW"/>
</dbReference>
<evidence type="ECO:0000256" key="16">
    <source>
        <dbReference type="SAM" id="Phobius"/>
    </source>
</evidence>
<feature type="transmembrane region" description="Helical" evidence="16">
    <location>
        <begin position="169"/>
        <end position="188"/>
    </location>
</feature>
<evidence type="ECO:0000256" key="5">
    <source>
        <dbReference type="ARBA" id="ARBA00022960"/>
    </source>
</evidence>
<dbReference type="GO" id="GO:0008360">
    <property type="term" value="P:regulation of cell shape"/>
    <property type="evidence" value="ECO:0007669"/>
    <property type="project" value="UniProtKB-KW"/>
</dbReference>
<accession>A0AB39JAZ4</accession>
<keyword evidence="5" id="KW-0133">Cell shape</keyword>
<sequence length="430" mass="46880">MRNSVARKHQTSTQSVRSHRPMYQIVLYMGLLLLLGLIVMYALGPQRANVMNYAYGTNYSDTYFFGKQLTSVVIAVVAFSVFYFVPYKWFTGERSKYVLWAGFLSCVLLFLLGSLLHLSLAKETNGAYRWFYLGGLGSFQPSELLKYGILLFLAGFLGRRASQGKINNIHETLVPVGIISALSLLMIVVLQKDLGTGVSLIAIVLSMIIVSGVDWKIIGKILGVVAFCGIVLIFTSPHRIERVMTFIQGDSHKNASGQEDKNYHIQQARIAIGSGGLLGLGIGKSVQATGYLPEAINDSIFAVMGETFGFVGLMAILALFTALLLSILHVAARLPDTTLRLIVAGIFGWIASHVVLNIAAMTGLMPLTGIPLPLLSYGGTSMLFIAAALGLVFQISKYTSHKVLEEGEGGQDLSGRRRLRRTRYASGSRI</sequence>
<keyword evidence="8 16" id="KW-0472">Membrane</keyword>
<dbReference type="EC" id="2.4.99.28" evidence="14"/>
<feature type="transmembrane region" description="Helical" evidence="16">
    <location>
        <begin position="217"/>
        <end position="235"/>
    </location>
</feature>
<dbReference type="GO" id="GO:0015648">
    <property type="term" value="F:lipid-linked peptidoglycan transporter activity"/>
    <property type="evidence" value="ECO:0007669"/>
    <property type="project" value="TreeGrafter"/>
</dbReference>
<evidence type="ECO:0000313" key="17">
    <source>
        <dbReference type="EMBL" id="XDN89315.1"/>
    </source>
</evidence>
<reference evidence="17" key="1">
    <citation type="submission" date="2024-06" db="EMBL/GenBank/DDBJ databases">
        <authorList>
            <person name="Atkinson C."/>
            <person name="McLean J."/>
            <person name="Gallagher L."/>
            <person name="Bor B."/>
            <person name="Mougous J."/>
        </authorList>
    </citation>
    <scope>NUCLEOTIDE SEQUENCE</scope>
    <source>
        <strain evidence="17">TM7-074</strain>
    </source>
</reference>
<feature type="transmembrane region" description="Helical" evidence="16">
    <location>
        <begin position="97"/>
        <end position="118"/>
    </location>
</feature>
<dbReference type="PANTHER" id="PTHR30474:SF2">
    <property type="entry name" value="PEPTIDOGLYCAN GLYCOSYLTRANSFERASE FTSW-RELATED"/>
    <property type="match status" value="1"/>
</dbReference>
<evidence type="ECO:0000256" key="7">
    <source>
        <dbReference type="ARBA" id="ARBA00022989"/>
    </source>
</evidence>
<evidence type="ECO:0000256" key="4">
    <source>
        <dbReference type="ARBA" id="ARBA00022692"/>
    </source>
</evidence>
<dbReference type="PANTHER" id="PTHR30474">
    <property type="entry name" value="CELL CYCLE PROTEIN"/>
    <property type="match status" value="1"/>
</dbReference>
<feature type="transmembrane region" description="Helical" evidence="16">
    <location>
        <begin position="63"/>
        <end position="85"/>
    </location>
</feature>
<dbReference type="GO" id="GO:0051301">
    <property type="term" value="P:cell division"/>
    <property type="evidence" value="ECO:0007669"/>
    <property type="project" value="InterPro"/>
</dbReference>
<dbReference type="PROSITE" id="PS00428">
    <property type="entry name" value="FTSW_RODA_SPOVE"/>
    <property type="match status" value="1"/>
</dbReference>
<feature type="transmembrane region" description="Helical" evidence="16">
    <location>
        <begin position="308"/>
        <end position="332"/>
    </location>
</feature>
<keyword evidence="4 16" id="KW-0812">Transmembrane</keyword>